<comment type="caution">
    <text evidence="3">The sequence shown here is derived from an EMBL/GenBank/DDBJ whole genome shotgun (WGS) entry which is preliminary data.</text>
</comment>
<gene>
    <name evidence="3" type="ORF">EGI31_05005</name>
</gene>
<dbReference type="RefSeq" id="WP_255036064.1">
    <property type="nucleotide sequence ID" value="NZ_RJUF01000008.1"/>
</dbReference>
<name>A0AAE3H001_9BACT</name>
<reference evidence="3 4" key="1">
    <citation type="submission" date="2018-11" db="EMBL/GenBank/DDBJ databases">
        <title>Novel bacteria species description.</title>
        <authorList>
            <person name="Han J.-H."/>
        </authorList>
    </citation>
    <scope>NUCLEOTIDE SEQUENCE [LARGE SCALE GENOMIC DNA]</scope>
    <source>
        <strain evidence="3 4">KCTC23259</strain>
    </source>
</reference>
<feature type="coiled-coil region" evidence="1">
    <location>
        <begin position="463"/>
        <end position="497"/>
    </location>
</feature>
<evidence type="ECO:0000259" key="2">
    <source>
        <dbReference type="Pfam" id="PF22546"/>
    </source>
</evidence>
<dbReference type="Pfam" id="PF22546">
    <property type="entry name" value="2CompART"/>
    <property type="match status" value="1"/>
</dbReference>
<dbReference type="InterPro" id="IPR054775">
    <property type="entry name" value="2CompART"/>
</dbReference>
<organism evidence="3 4">
    <name type="scientific">Lacihabitans soyangensis</name>
    <dbReference type="NCBI Taxonomy" id="869394"/>
    <lineage>
        <taxon>Bacteria</taxon>
        <taxon>Pseudomonadati</taxon>
        <taxon>Bacteroidota</taxon>
        <taxon>Cytophagia</taxon>
        <taxon>Cytophagales</taxon>
        <taxon>Leadbetterellaceae</taxon>
        <taxon>Lacihabitans</taxon>
    </lineage>
</organism>
<dbReference type="Proteomes" id="UP001204144">
    <property type="component" value="Unassembled WGS sequence"/>
</dbReference>
<feature type="domain" description="2-Component system ADP-ribosyltransferase" evidence="2">
    <location>
        <begin position="5"/>
        <end position="122"/>
    </location>
</feature>
<protein>
    <recommendedName>
        <fullName evidence="2">2-Component system ADP-ribosyltransferase domain-containing protein</fullName>
    </recommendedName>
</protein>
<dbReference type="AlphaFoldDB" id="A0AAE3H001"/>
<accession>A0AAE3H001</accession>
<evidence type="ECO:0000313" key="3">
    <source>
        <dbReference type="EMBL" id="MCP9762303.1"/>
    </source>
</evidence>
<keyword evidence="1" id="KW-0175">Coiled coil</keyword>
<evidence type="ECO:0000256" key="1">
    <source>
        <dbReference type="SAM" id="Coils"/>
    </source>
</evidence>
<keyword evidence="4" id="KW-1185">Reference proteome</keyword>
<evidence type="ECO:0000313" key="4">
    <source>
        <dbReference type="Proteomes" id="UP001204144"/>
    </source>
</evidence>
<proteinExistence type="predicted"/>
<dbReference type="EMBL" id="RJUF01000008">
    <property type="protein sequence ID" value="MCP9762303.1"/>
    <property type="molecule type" value="Genomic_DNA"/>
</dbReference>
<sequence length="591" mass="67680">MENSFFIPINSGSLAHYFSKAIILPAKYFTNKPDDIQNRFSDSLLLSESKWVKNSDCSIEVVLTDTEINDLSKVTEHFFLYNTPIPISRVKSVCFLDAKQKETTIWNINNGAAFIPESIVSVEKGRDIEVLSDSEIQASDENVTTSELSDKIKRFDIILGGFAFMRLGGKSFMNFSENYFSTLSHFNKLIEEQTLNAVKEKGFKFSNKYYGLFSKHESEWSKWQQYIYQTLDSNEIEALAEKEGVKVEKKFGLLKIDSISPNSHLYALAILATYGDKKSKSVDNLVTDLTNGTIYPGKAEDVSLLFGLNNGYSKLRNKYKGQLKDNNVKFTLESKLDYYIIESIYQFVFNNSKQPSYSFDYIDKWCPSIGLKDNVKGYETYKILDTIIIIKKKQSPLELFLENYSAEISSTIVKAINLWIPPFAKIDEKEAILYFNKQLRNSLTVSVESLQKRIENECEAIYNSQKQETVESYQKEIDKLRAEISSLKEENEKLKKGFKLTPDTEQPNEQLQIEDNNIKNVLKENKDPVSAVKEPSAIELSVNYSSLLIADLKKIAKQRGISETTLKRFKKENKTELVALIMKTPEPPKFL</sequence>